<keyword evidence="1" id="KW-0732">Signal</keyword>
<dbReference type="HOGENOM" id="CLU_181053_1_0_1"/>
<protein>
    <submittedName>
        <fullName evidence="3">Nodule Cysteine-Rich (NCR) secreted peptide</fullName>
    </submittedName>
</protein>
<keyword evidence="5" id="KW-1185">Reference proteome</keyword>
<evidence type="ECO:0000313" key="4">
    <source>
        <dbReference type="EnsemblPlants" id="KEH34604"/>
    </source>
</evidence>
<dbReference type="Pfam" id="PF07127">
    <property type="entry name" value="Nodulin_late"/>
    <property type="match status" value="1"/>
</dbReference>
<reference evidence="4" key="3">
    <citation type="submission" date="2015-04" db="UniProtKB">
        <authorList>
            <consortium name="EnsemblPlants"/>
        </authorList>
    </citation>
    <scope>IDENTIFICATION</scope>
    <source>
        <strain evidence="4">cv. Jemalong A17</strain>
    </source>
</reference>
<dbReference type="AlphaFoldDB" id="A0A072UXR0"/>
<organism evidence="3 5">
    <name type="scientific">Medicago truncatula</name>
    <name type="common">Barrel medic</name>
    <name type="synonym">Medicago tribuloides</name>
    <dbReference type="NCBI Taxonomy" id="3880"/>
    <lineage>
        <taxon>Eukaryota</taxon>
        <taxon>Viridiplantae</taxon>
        <taxon>Streptophyta</taxon>
        <taxon>Embryophyta</taxon>
        <taxon>Tracheophyta</taxon>
        <taxon>Spermatophyta</taxon>
        <taxon>Magnoliopsida</taxon>
        <taxon>eudicotyledons</taxon>
        <taxon>Gunneridae</taxon>
        <taxon>Pentapetalae</taxon>
        <taxon>rosids</taxon>
        <taxon>fabids</taxon>
        <taxon>Fabales</taxon>
        <taxon>Fabaceae</taxon>
        <taxon>Papilionoideae</taxon>
        <taxon>50 kb inversion clade</taxon>
        <taxon>NPAAA clade</taxon>
        <taxon>Hologalegina</taxon>
        <taxon>IRL clade</taxon>
        <taxon>Trifolieae</taxon>
        <taxon>Medicago</taxon>
    </lineage>
</organism>
<dbReference type="Proteomes" id="UP000002051">
    <property type="component" value="Chromosome 3"/>
</dbReference>
<dbReference type="eggNOG" id="KOG0987">
    <property type="taxonomic scope" value="Eukaryota"/>
</dbReference>
<gene>
    <name evidence="3" type="ordered locus">MTR_3g065675</name>
</gene>
<reference evidence="3 5" key="1">
    <citation type="journal article" date="2011" name="Nature">
        <title>The Medicago genome provides insight into the evolution of rhizobial symbioses.</title>
        <authorList>
            <person name="Young N.D."/>
            <person name="Debelle F."/>
            <person name="Oldroyd G.E."/>
            <person name="Geurts R."/>
            <person name="Cannon S.B."/>
            <person name="Udvardi M.K."/>
            <person name="Benedito V.A."/>
            <person name="Mayer K.F."/>
            <person name="Gouzy J."/>
            <person name="Schoof H."/>
            <person name="Van de Peer Y."/>
            <person name="Proost S."/>
            <person name="Cook D.R."/>
            <person name="Meyers B.C."/>
            <person name="Spannagl M."/>
            <person name="Cheung F."/>
            <person name="De Mita S."/>
            <person name="Krishnakumar V."/>
            <person name="Gundlach H."/>
            <person name="Zhou S."/>
            <person name="Mudge J."/>
            <person name="Bharti A.K."/>
            <person name="Murray J.D."/>
            <person name="Naoumkina M.A."/>
            <person name="Rosen B."/>
            <person name="Silverstein K.A."/>
            <person name="Tang H."/>
            <person name="Rombauts S."/>
            <person name="Zhao P.X."/>
            <person name="Zhou P."/>
            <person name="Barbe V."/>
            <person name="Bardou P."/>
            <person name="Bechner M."/>
            <person name="Bellec A."/>
            <person name="Berger A."/>
            <person name="Berges H."/>
            <person name="Bidwell S."/>
            <person name="Bisseling T."/>
            <person name="Choisne N."/>
            <person name="Couloux A."/>
            <person name="Denny R."/>
            <person name="Deshpande S."/>
            <person name="Dai X."/>
            <person name="Doyle J.J."/>
            <person name="Dudez A.M."/>
            <person name="Farmer A.D."/>
            <person name="Fouteau S."/>
            <person name="Franken C."/>
            <person name="Gibelin C."/>
            <person name="Gish J."/>
            <person name="Goldstein S."/>
            <person name="Gonzalez A.J."/>
            <person name="Green P.J."/>
            <person name="Hallab A."/>
            <person name="Hartog M."/>
            <person name="Hua A."/>
            <person name="Humphray S.J."/>
            <person name="Jeong D.H."/>
            <person name="Jing Y."/>
            <person name="Jocker A."/>
            <person name="Kenton S.M."/>
            <person name="Kim D.J."/>
            <person name="Klee K."/>
            <person name="Lai H."/>
            <person name="Lang C."/>
            <person name="Lin S."/>
            <person name="Macmil S.L."/>
            <person name="Magdelenat G."/>
            <person name="Matthews L."/>
            <person name="McCorrison J."/>
            <person name="Monaghan E.L."/>
            <person name="Mun J.H."/>
            <person name="Najar F.Z."/>
            <person name="Nicholson C."/>
            <person name="Noirot C."/>
            <person name="O'Bleness M."/>
            <person name="Paule C.R."/>
            <person name="Poulain J."/>
            <person name="Prion F."/>
            <person name="Qin B."/>
            <person name="Qu C."/>
            <person name="Retzel E.F."/>
            <person name="Riddle C."/>
            <person name="Sallet E."/>
            <person name="Samain S."/>
            <person name="Samson N."/>
            <person name="Sanders I."/>
            <person name="Saurat O."/>
            <person name="Scarpelli C."/>
            <person name="Schiex T."/>
            <person name="Segurens B."/>
            <person name="Severin A.J."/>
            <person name="Sherrier D.J."/>
            <person name="Shi R."/>
            <person name="Sims S."/>
            <person name="Singer S.R."/>
            <person name="Sinharoy S."/>
            <person name="Sterck L."/>
            <person name="Viollet A."/>
            <person name="Wang B.B."/>
            <person name="Wang K."/>
            <person name="Wang M."/>
            <person name="Wang X."/>
            <person name="Warfsmann J."/>
            <person name="Weissenbach J."/>
            <person name="White D.D."/>
            <person name="White J.D."/>
            <person name="Wiley G.B."/>
            <person name="Wincker P."/>
            <person name="Xing Y."/>
            <person name="Yang L."/>
            <person name="Yao Z."/>
            <person name="Ying F."/>
            <person name="Zhai J."/>
            <person name="Zhou L."/>
            <person name="Zuber A."/>
            <person name="Denarie J."/>
            <person name="Dixon R.A."/>
            <person name="May G.D."/>
            <person name="Schwartz D.C."/>
            <person name="Rogers J."/>
            <person name="Quetier F."/>
            <person name="Town C.D."/>
            <person name="Roe B.A."/>
        </authorList>
    </citation>
    <scope>NUCLEOTIDE SEQUENCE [LARGE SCALE GENOMIC DNA]</scope>
    <source>
        <strain evidence="3">A17</strain>
        <strain evidence="4 5">cv. Jemalong A17</strain>
    </source>
</reference>
<feature type="domain" description="Late nodulin" evidence="2">
    <location>
        <begin position="1"/>
        <end position="54"/>
    </location>
</feature>
<evidence type="ECO:0000256" key="1">
    <source>
        <dbReference type="SAM" id="SignalP"/>
    </source>
</evidence>
<dbReference type="PaxDb" id="3880-AES70985"/>
<evidence type="ECO:0000313" key="5">
    <source>
        <dbReference type="Proteomes" id="UP000002051"/>
    </source>
</evidence>
<dbReference type="InterPro" id="IPR009810">
    <property type="entry name" value="Nodulin_late_dom"/>
</dbReference>
<dbReference type="EnsemblPlants" id="KEH34604">
    <property type="protein sequence ID" value="KEH34604"/>
    <property type="gene ID" value="MTR_3g065675"/>
</dbReference>
<feature type="signal peptide" evidence="1">
    <location>
        <begin position="1"/>
        <end position="23"/>
    </location>
</feature>
<proteinExistence type="predicted"/>
<reference evidence="3 5" key="2">
    <citation type="journal article" date="2014" name="BMC Genomics">
        <title>An improved genome release (version Mt4.0) for the model legume Medicago truncatula.</title>
        <authorList>
            <person name="Tang H."/>
            <person name="Krishnakumar V."/>
            <person name="Bidwell S."/>
            <person name="Rosen B."/>
            <person name="Chan A."/>
            <person name="Zhou S."/>
            <person name="Gentzbittel L."/>
            <person name="Childs K.L."/>
            <person name="Yandell M."/>
            <person name="Gundlach H."/>
            <person name="Mayer K.F."/>
            <person name="Schwartz D.C."/>
            <person name="Town C.D."/>
        </authorList>
    </citation>
    <scope>GENOME REANNOTATION</scope>
    <source>
        <strain evidence="3">A17</strain>
        <strain evidence="4 5">cv. Jemalong A17</strain>
    </source>
</reference>
<evidence type="ECO:0000313" key="3">
    <source>
        <dbReference type="EMBL" id="KEH34604.1"/>
    </source>
</evidence>
<dbReference type="EMBL" id="CM001219">
    <property type="protein sequence ID" value="KEH34604.1"/>
    <property type="molecule type" value="Genomic_DNA"/>
</dbReference>
<name>A0A072UXR0_MEDTR</name>
<feature type="chain" id="PRO_5014500108" evidence="1">
    <location>
        <begin position="24"/>
        <end position="69"/>
    </location>
</feature>
<sequence>MTKTLKFILTMILLLSLFLVAESGGKYENIPCESREQCPNTATRRYACLNKLCYCYDNNYPNGWNPFEP</sequence>
<evidence type="ECO:0000259" key="2">
    <source>
        <dbReference type="Pfam" id="PF07127"/>
    </source>
</evidence>
<dbReference type="GO" id="GO:0046872">
    <property type="term" value="F:metal ion binding"/>
    <property type="evidence" value="ECO:0007669"/>
    <property type="project" value="InterPro"/>
</dbReference>
<accession>A0A072UXR0</accession>